<organism evidence="2 3">
    <name type="scientific">Pedobacter frigiditerrae</name>
    <dbReference type="NCBI Taxonomy" id="2530452"/>
    <lineage>
        <taxon>Bacteria</taxon>
        <taxon>Pseudomonadati</taxon>
        <taxon>Bacteroidota</taxon>
        <taxon>Sphingobacteriia</taxon>
        <taxon>Sphingobacteriales</taxon>
        <taxon>Sphingobacteriaceae</taxon>
        <taxon>Pedobacter</taxon>
    </lineage>
</organism>
<keyword evidence="3" id="KW-1185">Reference proteome</keyword>
<evidence type="ECO:0008006" key="4">
    <source>
        <dbReference type="Google" id="ProtNLM"/>
    </source>
</evidence>
<dbReference type="AlphaFoldDB" id="A0A4R0MRB5"/>
<evidence type="ECO:0000256" key="1">
    <source>
        <dbReference type="SAM" id="SignalP"/>
    </source>
</evidence>
<dbReference type="Proteomes" id="UP000292884">
    <property type="component" value="Unassembled WGS sequence"/>
</dbReference>
<dbReference type="EMBL" id="SJSK01000004">
    <property type="protein sequence ID" value="TCC89448.1"/>
    <property type="molecule type" value="Genomic_DNA"/>
</dbReference>
<protein>
    <recommendedName>
        <fullName evidence="4">DUF3997 domain-containing protein</fullName>
    </recommendedName>
</protein>
<feature type="signal peptide" evidence="1">
    <location>
        <begin position="1"/>
        <end position="19"/>
    </location>
</feature>
<gene>
    <name evidence="2" type="ORF">EZ428_17300</name>
</gene>
<evidence type="ECO:0000313" key="2">
    <source>
        <dbReference type="EMBL" id="TCC89448.1"/>
    </source>
</evidence>
<evidence type="ECO:0000313" key="3">
    <source>
        <dbReference type="Proteomes" id="UP000292884"/>
    </source>
</evidence>
<name>A0A4R0MRB5_9SPHI</name>
<keyword evidence="1" id="KW-0732">Signal</keyword>
<dbReference type="RefSeq" id="WP_131554435.1">
    <property type="nucleotide sequence ID" value="NZ_SJSK01000004.1"/>
</dbReference>
<reference evidence="2 3" key="1">
    <citation type="submission" date="2019-02" db="EMBL/GenBank/DDBJ databases">
        <title>Pedobacter sp. RP-1-13 sp. nov., isolated from Arctic soil.</title>
        <authorList>
            <person name="Dahal R.H."/>
        </authorList>
    </citation>
    <scope>NUCLEOTIDE SEQUENCE [LARGE SCALE GENOMIC DNA]</scope>
    <source>
        <strain evidence="2 3">RP-1-13</strain>
    </source>
</reference>
<proteinExistence type="predicted"/>
<accession>A0A4R0MRB5</accession>
<sequence>MRILYKLILLLMIASTLHSCVDKKLKGGYEIYSLNETSDLEIVYVDNQGNVLTVIEKDILAVGQNGEFIIVKQHPLDYKNVVYYYIIPLKNKISLNFEKNLIGPLVGTSFDDERLRLGVPKDLNFNVFEK</sequence>
<comment type="caution">
    <text evidence="2">The sequence shown here is derived from an EMBL/GenBank/DDBJ whole genome shotgun (WGS) entry which is preliminary data.</text>
</comment>
<feature type="chain" id="PRO_5020907469" description="DUF3997 domain-containing protein" evidence="1">
    <location>
        <begin position="20"/>
        <end position="130"/>
    </location>
</feature>
<dbReference type="OrthoDB" id="1077692at2"/>